<sequence>MLHASVVSPNSIMVSWKPPLESNGRITGYKVFFTTRPEDTLSSWLVSRTTQERQHLTDLVPNATYYLKANAYNAAGDGPVSDTFPVIVTPGGKCFSPFDIFASQTRYPFIRTISFCHVYIVCTCKISCLFPLNIHLPSCVFYFGGSEDGKFLFSSIFNRPECMSHI</sequence>
<dbReference type="InterPro" id="IPR036116">
    <property type="entry name" value="FN3_sf"/>
</dbReference>
<feature type="domain" description="Fibronectin type-III" evidence="2">
    <location>
        <begin position="1"/>
        <end position="92"/>
    </location>
</feature>
<keyword evidence="4" id="KW-1185">Reference proteome</keyword>
<evidence type="ECO:0000313" key="3">
    <source>
        <dbReference type="EMBL" id="VDP91151.1"/>
    </source>
</evidence>
<dbReference type="InterPro" id="IPR003961">
    <property type="entry name" value="FN3_dom"/>
</dbReference>
<dbReference type="OrthoDB" id="6264309at2759"/>
<dbReference type="Proteomes" id="UP000272942">
    <property type="component" value="Unassembled WGS sequence"/>
</dbReference>
<dbReference type="SMART" id="SM00060">
    <property type="entry name" value="FN3"/>
    <property type="match status" value="1"/>
</dbReference>
<reference evidence="5" key="1">
    <citation type="submission" date="2016-06" db="UniProtKB">
        <authorList>
            <consortium name="WormBaseParasite"/>
        </authorList>
    </citation>
    <scope>IDENTIFICATION</scope>
</reference>
<protein>
    <submittedName>
        <fullName evidence="5">Fibronectin type-III domain-containing protein</fullName>
    </submittedName>
</protein>
<dbReference type="AlphaFoldDB" id="A0A183B3U5"/>
<proteinExistence type="predicted"/>
<accession>A0A183B3U5</accession>
<dbReference type="PRINTS" id="PR00014">
    <property type="entry name" value="FNTYPEIII"/>
</dbReference>
<dbReference type="Pfam" id="PF00041">
    <property type="entry name" value="fn3"/>
    <property type="match status" value="1"/>
</dbReference>
<keyword evidence="1" id="KW-0677">Repeat</keyword>
<gene>
    <name evidence="3" type="ORF">ECPE_LOCUS13879</name>
</gene>
<dbReference type="PROSITE" id="PS50853">
    <property type="entry name" value="FN3"/>
    <property type="match status" value="1"/>
</dbReference>
<dbReference type="SUPFAM" id="SSF49265">
    <property type="entry name" value="Fibronectin type III"/>
    <property type="match status" value="1"/>
</dbReference>
<dbReference type="WBParaSite" id="ECPE_0001392001-mRNA-1">
    <property type="protein sequence ID" value="ECPE_0001392001-mRNA-1"/>
    <property type="gene ID" value="ECPE_0001392001"/>
</dbReference>
<evidence type="ECO:0000313" key="5">
    <source>
        <dbReference type="WBParaSite" id="ECPE_0001392001-mRNA-1"/>
    </source>
</evidence>
<dbReference type="FunFam" id="2.60.40.10:FF:000028">
    <property type="entry name" value="Neuronal cell adhesion molecule"/>
    <property type="match status" value="1"/>
</dbReference>
<dbReference type="Gene3D" id="2.60.40.10">
    <property type="entry name" value="Immunoglobulins"/>
    <property type="match status" value="1"/>
</dbReference>
<evidence type="ECO:0000259" key="2">
    <source>
        <dbReference type="PROSITE" id="PS50853"/>
    </source>
</evidence>
<organism evidence="5">
    <name type="scientific">Echinostoma caproni</name>
    <dbReference type="NCBI Taxonomy" id="27848"/>
    <lineage>
        <taxon>Eukaryota</taxon>
        <taxon>Metazoa</taxon>
        <taxon>Spiralia</taxon>
        <taxon>Lophotrochozoa</taxon>
        <taxon>Platyhelminthes</taxon>
        <taxon>Trematoda</taxon>
        <taxon>Digenea</taxon>
        <taxon>Plagiorchiida</taxon>
        <taxon>Echinostomata</taxon>
        <taxon>Echinostomatoidea</taxon>
        <taxon>Echinostomatidae</taxon>
        <taxon>Echinostoma</taxon>
    </lineage>
</organism>
<reference evidence="3 4" key="2">
    <citation type="submission" date="2018-11" db="EMBL/GenBank/DDBJ databases">
        <authorList>
            <consortium name="Pathogen Informatics"/>
        </authorList>
    </citation>
    <scope>NUCLEOTIDE SEQUENCE [LARGE SCALE GENOMIC DNA]</scope>
    <source>
        <strain evidence="3 4">Egypt</strain>
    </source>
</reference>
<dbReference type="CDD" id="cd00063">
    <property type="entry name" value="FN3"/>
    <property type="match status" value="1"/>
</dbReference>
<evidence type="ECO:0000256" key="1">
    <source>
        <dbReference type="ARBA" id="ARBA00022737"/>
    </source>
</evidence>
<dbReference type="InterPro" id="IPR013783">
    <property type="entry name" value="Ig-like_fold"/>
</dbReference>
<name>A0A183B3U5_9TREM</name>
<evidence type="ECO:0000313" key="4">
    <source>
        <dbReference type="Proteomes" id="UP000272942"/>
    </source>
</evidence>
<dbReference type="EMBL" id="UZAN01056194">
    <property type="protein sequence ID" value="VDP91151.1"/>
    <property type="molecule type" value="Genomic_DNA"/>
</dbReference>